<keyword evidence="3" id="KW-1185">Reference proteome</keyword>
<gene>
    <name evidence="2" type="ORF">H7U12_21290</name>
</gene>
<organism evidence="2 3">
    <name type="scientific">Rufibacter sediminis</name>
    <dbReference type="NCBI Taxonomy" id="2762756"/>
    <lineage>
        <taxon>Bacteria</taxon>
        <taxon>Pseudomonadati</taxon>
        <taxon>Bacteroidota</taxon>
        <taxon>Cytophagia</taxon>
        <taxon>Cytophagales</taxon>
        <taxon>Hymenobacteraceae</taxon>
        <taxon>Rufibacter</taxon>
    </lineage>
</organism>
<dbReference type="Proteomes" id="UP000659698">
    <property type="component" value="Unassembled WGS sequence"/>
</dbReference>
<protein>
    <submittedName>
        <fullName evidence="2">Uncharacterized protein</fullName>
    </submittedName>
</protein>
<feature type="signal peptide" evidence="1">
    <location>
        <begin position="1"/>
        <end position="15"/>
    </location>
</feature>
<dbReference type="InterPro" id="IPR043750">
    <property type="entry name" value="DUF5695"/>
</dbReference>
<dbReference type="EMBL" id="JACOAF010000058">
    <property type="protein sequence ID" value="MBC3542232.1"/>
    <property type="molecule type" value="Genomic_DNA"/>
</dbReference>
<evidence type="ECO:0000256" key="1">
    <source>
        <dbReference type="SAM" id="SignalP"/>
    </source>
</evidence>
<evidence type="ECO:0000313" key="2">
    <source>
        <dbReference type="EMBL" id="MBC3542232.1"/>
    </source>
</evidence>
<accession>A0ABR6VYC6</accession>
<comment type="caution">
    <text evidence="2">The sequence shown here is derived from an EMBL/GenBank/DDBJ whole genome shotgun (WGS) entry which is preliminary data.</text>
</comment>
<evidence type="ECO:0000313" key="3">
    <source>
        <dbReference type="Proteomes" id="UP000659698"/>
    </source>
</evidence>
<keyword evidence="1" id="KW-0732">Signal</keyword>
<proteinExistence type="predicted"/>
<name>A0ABR6VYC6_9BACT</name>
<reference evidence="2 3" key="1">
    <citation type="journal article" date="2019" name="Int. J. Syst. Evol. Microbiol.">
        <title>Rufibacter sediminis sp. nov., isolated from freshwater lake sediment.</title>
        <authorList>
            <person name="Qu J.H."/>
            <person name="Zhang L.J."/>
            <person name="Fu Y.H."/>
            <person name="Li H.F."/>
        </authorList>
    </citation>
    <scope>NUCLEOTIDE SEQUENCE [LARGE SCALE GENOMIC DNA]</scope>
    <source>
        <strain evidence="2 3">H-1</strain>
    </source>
</reference>
<dbReference type="Pfam" id="PF18951">
    <property type="entry name" value="DUF5695"/>
    <property type="match status" value="1"/>
</dbReference>
<feature type="chain" id="PRO_5046382971" evidence="1">
    <location>
        <begin position="16"/>
        <end position="903"/>
    </location>
</feature>
<sequence>MLGCLLLSLPLPLLAQSWKDLAQRPSTLNVEQGTISFQTPSFQVELVKASQTVAGLHPKSEPAFDYTPGDRLKVRGSNGMYHLGDLNLRIRQGQSGPWKSFSTASQRKPVQPLAAQGTILAAADLANTLPADLPLTIKRFWQVEQGQLVLRFELTNRTTTPVEIGALGIPMIFNNILEGKDLVKAHAQSVLYDPYIGQDAGYLQVTRLHGKDSSLLVLPYGNSPFEAYNPLNDDPTPRGIAFEGFHEWMVHSKAYAENEWQKAEPWNQPTSVTLKPGEAKSYGVRFVLGGTPQNLEKKLLQNNRPVAVGIPGYVLPQDVNGKLFINYKSKVRSIKTEPEGALVINAAPSTKSGWKAYAVKGQKWGRARVTIQYEDGLVQTVHYKMIKPEQETVSDFGNFLTTKQWFEKEGDRFGRSPSVISYDNEKKQQVLEDNRVWIAGLSDEAGAGSWLGAIMKQSVLPKKSEIDKLQRFVEETLWGRIQVAEGPNKFGVRKSLFYYAPDSLPAGTYTIPANLKVWSLWPKKEAYSLGRSYNYPHVAAAHWVLYRLARHHKGLVTSQSWNWYLSNAYETAMAMVRLAPHYAEFGQMEGTIFYMILKDLKAEGKSEMAGLLEAEMKKRAIHWASLPYPFGSEMPWDSTGQEEVYIWSLFFGYEEKADVTLNAILAYMPTVPHWAYNGNARRYWDFLYAGGLPRVERMIHHYGSGLNAIPVLTEYRRQPDNFYLLRVGYGGVLGTLSNITEEGFAPAAFHSYPASLHNDSYSGDYGPGFFGYAVNSATYLTQHPDFGWVTFGGNVSEKNKWVEVQPTTAGRSAAFIAPAGLLVSLQAGKMKKIAYHPASGQVKITLDAADTFTPTAFLTTEQPSQAKGGATYSLKTKATKQRGGYEVNLSNKETEVIIDRQKK</sequence>